<evidence type="ECO:0000313" key="3">
    <source>
        <dbReference type="EMBL" id="SHK80244.1"/>
    </source>
</evidence>
<sequence>MRRILVIKMTALGDVVAALPHMEQICRTYAGGEIWLLTSPEAKGLFRHHPFFRVQTINRDSFFGKEGVLPTIQWVRSMGFDRIFDLQGNKVSYRICKWSKSPERIGTQPNPAYTKSAPGKWMRTIKQNVAQRLNMTLEAGGIPPATQPGPLYTSAEDIQAAERFMSLHELEEKRFAVVHAGSSPEWLSKRWPKENFAQLVEMFELFGIPCVVTGSHVEQDLNRYITENAGVNATGVLSLRQLYVLAREALFAVSNDSAPMHLFSQAGIPVFAFFGPTNYRWSHGFGQIANVLKSDVACGQCFKPECPPGKKHACMRSLTPELVLGKIIERLGESGKIVKNGE</sequence>
<keyword evidence="2 3" id="KW-0808">Transferase</keyword>
<dbReference type="Pfam" id="PF01075">
    <property type="entry name" value="Glyco_transf_9"/>
    <property type="match status" value="1"/>
</dbReference>
<protein>
    <submittedName>
        <fullName evidence="3">Heptosyltransferase-2</fullName>
    </submittedName>
</protein>
<dbReference type="GO" id="GO:0008713">
    <property type="term" value="F:ADP-heptose-lipopolysaccharide heptosyltransferase activity"/>
    <property type="evidence" value="ECO:0007669"/>
    <property type="project" value="TreeGrafter"/>
</dbReference>
<dbReference type="InterPro" id="IPR002201">
    <property type="entry name" value="Glyco_trans_9"/>
</dbReference>
<keyword evidence="4" id="KW-1185">Reference proteome</keyword>
<dbReference type="PANTHER" id="PTHR30160">
    <property type="entry name" value="TETRAACYLDISACCHARIDE 4'-KINASE-RELATED"/>
    <property type="match status" value="1"/>
</dbReference>
<evidence type="ECO:0000313" key="4">
    <source>
        <dbReference type="Proteomes" id="UP000183994"/>
    </source>
</evidence>
<dbReference type="GO" id="GO:0009244">
    <property type="term" value="P:lipopolysaccharide core region biosynthetic process"/>
    <property type="evidence" value="ECO:0007669"/>
    <property type="project" value="TreeGrafter"/>
</dbReference>
<dbReference type="SUPFAM" id="SSF53756">
    <property type="entry name" value="UDP-Glycosyltransferase/glycogen phosphorylase"/>
    <property type="match status" value="1"/>
</dbReference>
<reference evidence="4" key="1">
    <citation type="submission" date="2016-11" db="EMBL/GenBank/DDBJ databases">
        <authorList>
            <person name="Varghese N."/>
            <person name="Submissions S."/>
        </authorList>
    </citation>
    <scope>NUCLEOTIDE SEQUENCE [LARGE SCALE GENOMIC DNA]</scope>
    <source>
        <strain evidence="4">DSM 16219</strain>
    </source>
</reference>
<dbReference type="AlphaFoldDB" id="A0A1M6VFW3"/>
<dbReference type="Gene3D" id="3.40.50.2000">
    <property type="entry name" value="Glycogen Phosphorylase B"/>
    <property type="match status" value="2"/>
</dbReference>
<organism evidence="3 4">
    <name type="scientific">Desulfatibacillum alkenivorans DSM 16219</name>
    <dbReference type="NCBI Taxonomy" id="1121393"/>
    <lineage>
        <taxon>Bacteria</taxon>
        <taxon>Pseudomonadati</taxon>
        <taxon>Thermodesulfobacteriota</taxon>
        <taxon>Desulfobacteria</taxon>
        <taxon>Desulfobacterales</taxon>
        <taxon>Desulfatibacillaceae</taxon>
        <taxon>Desulfatibacillum</taxon>
    </lineage>
</organism>
<accession>A0A1M6VFW3</accession>
<dbReference type="InterPro" id="IPR051199">
    <property type="entry name" value="LPS_LOS_Heptosyltrfase"/>
</dbReference>
<gene>
    <name evidence="3" type="ORF">SAMN02745216_04098</name>
</gene>
<dbReference type="EMBL" id="FQZU01000034">
    <property type="protein sequence ID" value="SHK80244.1"/>
    <property type="molecule type" value="Genomic_DNA"/>
</dbReference>
<proteinExistence type="predicted"/>
<dbReference type="Proteomes" id="UP000183994">
    <property type="component" value="Unassembled WGS sequence"/>
</dbReference>
<dbReference type="STRING" id="1121393.SAMN02745216_04098"/>
<keyword evidence="1" id="KW-0328">Glycosyltransferase</keyword>
<dbReference type="RefSeq" id="WP_073478126.1">
    <property type="nucleotide sequence ID" value="NZ_FQZU01000034.1"/>
</dbReference>
<name>A0A1M6VFW3_9BACT</name>
<dbReference type="GO" id="GO:0005829">
    <property type="term" value="C:cytosol"/>
    <property type="evidence" value="ECO:0007669"/>
    <property type="project" value="TreeGrafter"/>
</dbReference>
<evidence type="ECO:0000256" key="2">
    <source>
        <dbReference type="ARBA" id="ARBA00022679"/>
    </source>
</evidence>
<dbReference type="CDD" id="cd03789">
    <property type="entry name" value="GT9_LPS_heptosyltransferase"/>
    <property type="match status" value="1"/>
</dbReference>
<dbReference type="OrthoDB" id="9797795at2"/>
<evidence type="ECO:0000256" key="1">
    <source>
        <dbReference type="ARBA" id="ARBA00022676"/>
    </source>
</evidence>